<dbReference type="Pfam" id="PF05016">
    <property type="entry name" value="ParE_toxin"/>
    <property type="match status" value="1"/>
</dbReference>
<name>A0A150XUC9_9BACT</name>
<evidence type="ECO:0000313" key="2">
    <source>
        <dbReference type="EMBL" id="KYG82340.1"/>
    </source>
</evidence>
<accession>A0A150XUC9</accession>
<sequence>MASFSLRPSVYEDIQRAVDYYDLINPKLSEAFLDEIEDCFANIQDLPEDYQERLGKIRIAFLRRFSFGVSYKLYDTRIIFIAVFHTSQDPDNWKGKE</sequence>
<proteinExistence type="predicted"/>
<keyword evidence="1" id="KW-1277">Toxin-antitoxin system</keyword>
<dbReference type="AlphaFoldDB" id="A0A150XUC9"/>
<dbReference type="OrthoDB" id="595476at2"/>
<reference evidence="2 3" key="1">
    <citation type="submission" date="2016-01" db="EMBL/GenBank/DDBJ databases">
        <title>Genome sequencing of Roseivirga echinicomitans KMM 6058.</title>
        <authorList>
            <person name="Selvaratnam C."/>
            <person name="Thevarajoo S."/>
            <person name="Goh K.M."/>
            <person name="Ee R."/>
            <person name="Chan K.-G."/>
            <person name="Chong C.S."/>
        </authorList>
    </citation>
    <scope>NUCLEOTIDE SEQUENCE [LARGE SCALE GENOMIC DNA]</scope>
    <source>
        <strain evidence="2 3">KMM 6058</strain>
    </source>
</reference>
<dbReference type="STRING" id="296218.AWN68_16010"/>
<dbReference type="EMBL" id="LRDB01000004">
    <property type="protein sequence ID" value="KYG82340.1"/>
    <property type="molecule type" value="Genomic_DNA"/>
</dbReference>
<organism evidence="2 3">
    <name type="scientific">Roseivirga echinicomitans</name>
    <dbReference type="NCBI Taxonomy" id="296218"/>
    <lineage>
        <taxon>Bacteria</taxon>
        <taxon>Pseudomonadati</taxon>
        <taxon>Bacteroidota</taxon>
        <taxon>Cytophagia</taxon>
        <taxon>Cytophagales</taxon>
        <taxon>Roseivirgaceae</taxon>
        <taxon>Roseivirga</taxon>
    </lineage>
</organism>
<dbReference type="InterPro" id="IPR007712">
    <property type="entry name" value="RelE/ParE_toxin"/>
</dbReference>
<dbReference type="InterPro" id="IPR035093">
    <property type="entry name" value="RelE/ParE_toxin_dom_sf"/>
</dbReference>
<dbReference type="Gene3D" id="3.30.2310.20">
    <property type="entry name" value="RelE-like"/>
    <property type="match status" value="1"/>
</dbReference>
<dbReference type="Proteomes" id="UP000075615">
    <property type="component" value="Unassembled WGS sequence"/>
</dbReference>
<evidence type="ECO:0000313" key="3">
    <source>
        <dbReference type="Proteomes" id="UP000075615"/>
    </source>
</evidence>
<keyword evidence="3" id="KW-1185">Reference proteome</keyword>
<protein>
    <recommendedName>
        <fullName evidence="4">Plasmid stabilization protein</fullName>
    </recommendedName>
</protein>
<comment type="caution">
    <text evidence="2">The sequence shown here is derived from an EMBL/GenBank/DDBJ whole genome shotgun (WGS) entry which is preliminary data.</text>
</comment>
<evidence type="ECO:0000256" key="1">
    <source>
        <dbReference type="ARBA" id="ARBA00022649"/>
    </source>
</evidence>
<evidence type="ECO:0008006" key="4">
    <source>
        <dbReference type="Google" id="ProtNLM"/>
    </source>
</evidence>
<dbReference type="RefSeq" id="WP_068413188.1">
    <property type="nucleotide sequence ID" value="NZ_LRDB01000004.1"/>
</dbReference>
<gene>
    <name evidence="2" type="ORF">AWN68_16010</name>
</gene>